<dbReference type="InterPro" id="IPR017871">
    <property type="entry name" value="ABC_transporter-like_CS"/>
</dbReference>
<dbReference type="SMART" id="SM00382">
    <property type="entry name" value="AAA"/>
    <property type="match status" value="1"/>
</dbReference>
<dbReference type="Proteomes" id="UP000035100">
    <property type="component" value="Unassembled WGS sequence"/>
</dbReference>
<name>A0A0D0Q3D8_9RHOB</name>
<keyword evidence="7" id="KW-1185">Reference proteome</keyword>
<dbReference type="eggNOG" id="COG1116">
    <property type="taxonomic scope" value="Bacteria"/>
</dbReference>
<accession>A0A0D0Q3D8</accession>
<gene>
    <name evidence="6" type="ORF">Wenmar_02127</name>
</gene>
<evidence type="ECO:0000256" key="1">
    <source>
        <dbReference type="ARBA" id="ARBA00005417"/>
    </source>
</evidence>
<keyword evidence="2" id="KW-0813">Transport</keyword>
<feature type="domain" description="ABC transporter" evidence="5">
    <location>
        <begin position="11"/>
        <end position="232"/>
    </location>
</feature>
<dbReference type="EMBL" id="AONG01000010">
    <property type="protein sequence ID" value="KIQ69059.1"/>
    <property type="molecule type" value="Genomic_DNA"/>
</dbReference>
<evidence type="ECO:0000256" key="2">
    <source>
        <dbReference type="ARBA" id="ARBA00022448"/>
    </source>
</evidence>
<dbReference type="PROSITE" id="PS00211">
    <property type="entry name" value="ABC_TRANSPORTER_1"/>
    <property type="match status" value="1"/>
</dbReference>
<dbReference type="OrthoDB" id="9802264at2"/>
<dbReference type="Pfam" id="PF00005">
    <property type="entry name" value="ABC_tran"/>
    <property type="match status" value="1"/>
</dbReference>
<dbReference type="RefSeq" id="WP_018304697.1">
    <property type="nucleotide sequence ID" value="NZ_KB902315.1"/>
</dbReference>
<evidence type="ECO:0000256" key="3">
    <source>
        <dbReference type="ARBA" id="ARBA00022741"/>
    </source>
</evidence>
<dbReference type="InterPro" id="IPR050166">
    <property type="entry name" value="ABC_transporter_ATP-bind"/>
</dbReference>
<dbReference type="SUPFAM" id="SSF52540">
    <property type="entry name" value="P-loop containing nucleoside triphosphate hydrolases"/>
    <property type="match status" value="1"/>
</dbReference>
<dbReference type="PROSITE" id="PS50893">
    <property type="entry name" value="ABC_TRANSPORTER_2"/>
    <property type="match status" value="1"/>
</dbReference>
<evidence type="ECO:0000259" key="5">
    <source>
        <dbReference type="PROSITE" id="PS50893"/>
    </source>
</evidence>
<keyword evidence="3" id="KW-0547">Nucleotide-binding</keyword>
<proteinExistence type="inferred from homology"/>
<dbReference type="GO" id="GO:0016887">
    <property type="term" value="F:ATP hydrolysis activity"/>
    <property type="evidence" value="ECO:0007669"/>
    <property type="project" value="InterPro"/>
</dbReference>
<dbReference type="InterPro" id="IPR003439">
    <property type="entry name" value="ABC_transporter-like_ATP-bd"/>
</dbReference>
<dbReference type="PATRIC" id="fig|1123501.6.peg.2224"/>
<dbReference type="Gene3D" id="3.40.50.300">
    <property type="entry name" value="P-loop containing nucleotide triphosphate hydrolases"/>
    <property type="match status" value="1"/>
</dbReference>
<dbReference type="GO" id="GO:0005524">
    <property type="term" value="F:ATP binding"/>
    <property type="evidence" value="ECO:0007669"/>
    <property type="project" value="UniProtKB-KW"/>
</dbReference>
<dbReference type="STRING" id="1123501.Wenmar_02127"/>
<evidence type="ECO:0000313" key="7">
    <source>
        <dbReference type="Proteomes" id="UP000035100"/>
    </source>
</evidence>
<keyword evidence="4" id="KW-0067">ATP-binding</keyword>
<dbReference type="PANTHER" id="PTHR42788">
    <property type="entry name" value="TAURINE IMPORT ATP-BINDING PROTEIN-RELATED"/>
    <property type="match status" value="1"/>
</dbReference>
<comment type="similarity">
    <text evidence="1">Belongs to the ABC transporter superfamily.</text>
</comment>
<dbReference type="PANTHER" id="PTHR42788:SF19">
    <property type="entry name" value="ALIPHATIC SULFONATES IMPORT ATP-BINDING PROTEIN SSUB 2"/>
    <property type="match status" value="1"/>
</dbReference>
<dbReference type="InterPro" id="IPR027417">
    <property type="entry name" value="P-loop_NTPase"/>
</dbReference>
<reference evidence="6 7" key="1">
    <citation type="submission" date="2013-01" db="EMBL/GenBank/DDBJ databases">
        <authorList>
            <person name="Fiebig A."/>
            <person name="Goeker M."/>
            <person name="Klenk H.-P.P."/>
        </authorList>
    </citation>
    <scope>NUCLEOTIDE SEQUENCE [LARGE SCALE GENOMIC DNA]</scope>
    <source>
        <strain evidence="6 7">DSM 24838</strain>
    </source>
</reference>
<evidence type="ECO:0000313" key="6">
    <source>
        <dbReference type="EMBL" id="KIQ69059.1"/>
    </source>
</evidence>
<protein>
    <submittedName>
        <fullName evidence="6">ABC-type nitrate/sulfonate/bicarbonate transport system, ATPase component</fullName>
    </submittedName>
</protein>
<organism evidence="6 7">
    <name type="scientific">Wenxinia marina DSM 24838</name>
    <dbReference type="NCBI Taxonomy" id="1123501"/>
    <lineage>
        <taxon>Bacteria</taxon>
        <taxon>Pseudomonadati</taxon>
        <taxon>Pseudomonadota</taxon>
        <taxon>Alphaproteobacteria</taxon>
        <taxon>Rhodobacterales</taxon>
        <taxon>Roseobacteraceae</taxon>
        <taxon>Wenxinia</taxon>
    </lineage>
</organism>
<comment type="caution">
    <text evidence="6">The sequence shown here is derived from an EMBL/GenBank/DDBJ whole genome shotgun (WGS) entry which is preliminary data.</text>
</comment>
<dbReference type="InterPro" id="IPR003593">
    <property type="entry name" value="AAA+_ATPase"/>
</dbReference>
<dbReference type="AlphaFoldDB" id="A0A0D0Q3D8"/>
<sequence>MAAGPADAVGVEVRALRKSFGDGPPLFDGLDLVVEPGESVALLGSSGVGKSTLIRIVAGLDRDVGGTVRIGGIPPAEAAMPGFVFQDPRLLPWLTAAENIRLAAPAITDGGIAALLARMGLDGQGGLLPGELSGGMQRRVALARALAVEPRLLLLDEPFVSLDRRLVRELHALVAGIVAERRLTSILVSHEPEDAARLATRAIRLEGRPARIVMDRRIDLAPGARDPVEVRRLADELDREAGG</sequence>
<evidence type="ECO:0000256" key="4">
    <source>
        <dbReference type="ARBA" id="ARBA00022840"/>
    </source>
</evidence>